<organism evidence="1 2">
    <name type="scientific">Emticicia aquatilis</name>
    <dbReference type="NCBI Taxonomy" id="1537369"/>
    <lineage>
        <taxon>Bacteria</taxon>
        <taxon>Pseudomonadati</taxon>
        <taxon>Bacteroidota</taxon>
        <taxon>Cytophagia</taxon>
        <taxon>Cytophagales</taxon>
        <taxon>Leadbetterellaceae</taxon>
        <taxon>Emticicia</taxon>
    </lineage>
</organism>
<evidence type="ECO:0000313" key="1">
    <source>
        <dbReference type="EMBL" id="GGD72892.1"/>
    </source>
</evidence>
<gene>
    <name evidence="1" type="ORF">GCM10011514_41220</name>
</gene>
<name>A0A916Z2G3_9BACT</name>
<accession>A0A916Z2G3</accession>
<dbReference type="Proteomes" id="UP000609064">
    <property type="component" value="Unassembled WGS sequence"/>
</dbReference>
<sequence>MYSKIPFQQVIKQIGEEFFNDENPKFILTPDSICYYYNLNCKWIDIVNWEAFNFNSDFDFENKDLENLFQSLNFSYENSNLIIITNEEWKDKKEAFKTGINLFEFIEWYENYRNVNFYQPHDYIFYSLNNSEILFIHHEGKAAILTKSKLNFLSIT</sequence>
<dbReference type="EMBL" id="BMKK01000010">
    <property type="protein sequence ID" value="GGD72892.1"/>
    <property type="molecule type" value="Genomic_DNA"/>
</dbReference>
<comment type="caution">
    <text evidence="1">The sequence shown here is derived from an EMBL/GenBank/DDBJ whole genome shotgun (WGS) entry which is preliminary data.</text>
</comment>
<proteinExistence type="predicted"/>
<keyword evidence="2" id="KW-1185">Reference proteome</keyword>
<dbReference type="AlphaFoldDB" id="A0A916Z2G3"/>
<protein>
    <submittedName>
        <fullName evidence="1">Uncharacterized protein</fullName>
    </submittedName>
</protein>
<reference evidence="1" key="1">
    <citation type="journal article" date="2014" name="Int. J. Syst. Evol. Microbiol.">
        <title>Complete genome sequence of Corynebacterium casei LMG S-19264T (=DSM 44701T), isolated from a smear-ripened cheese.</title>
        <authorList>
            <consortium name="US DOE Joint Genome Institute (JGI-PGF)"/>
            <person name="Walter F."/>
            <person name="Albersmeier A."/>
            <person name="Kalinowski J."/>
            <person name="Ruckert C."/>
        </authorList>
    </citation>
    <scope>NUCLEOTIDE SEQUENCE</scope>
    <source>
        <strain evidence="1">CGMCC 1.15958</strain>
    </source>
</reference>
<dbReference type="RefSeq" id="WP_188768960.1">
    <property type="nucleotide sequence ID" value="NZ_BMKK01000010.1"/>
</dbReference>
<evidence type="ECO:0000313" key="2">
    <source>
        <dbReference type="Proteomes" id="UP000609064"/>
    </source>
</evidence>
<reference evidence="1" key="2">
    <citation type="submission" date="2020-09" db="EMBL/GenBank/DDBJ databases">
        <authorList>
            <person name="Sun Q."/>
            <person name="Zhou Y."/>
        </authorList>
    </citation>
    <scope>NUCLEOTIDE SEQUENCE</scope>
    <source>
        <strain evidence="1">CGMCC 1.15958</strain>
    </source>
</reference>